<dbReference type="NCBIfam" id="NF033859">
    <property type="entry name" value="SMEK_N"/>
    <property type="match status" value="1"/>
</dbReference>
<dbReference type="Pfam" id="PF21941">
    <property type="entry name" value="SMEK_N"/>
    <property type="match status" value="1"/>
</dbReference>
<evidence type="ECO:0000313" key="2">
    <source>
        <dbReference type="EMBL" id="KRL02383.1"/>
    </source>
</evidence>
<gene>
    <name evidence="2" type="ORF">FC81_GL000726</name>
</gene>
<comment type="caution">
    <text evidence="2">The sequence shown here is derived from an EMBL/GenBank/DDBJ whole genome shotgun (WGS) entry which is preliminary data.</text>
</comment>
<dbReference type="OrthoDB" id="397330at2"/>
<feature type="domain" description="SMEK" evidence="1">
    <location>
        <begin position="14"/>
        <end position="155"/>
    </location>
</feature>
<reference evidence="2 3" key="1">
    <citation type="journal article" date="2015" name="Genome Announc.">
        <title>Expanding the biotechnology potential of lactobacilli through comparative genomics of 213 strains and associated genera.</title>
        <authorList>
            <person name="Sun Z."/>
            <person name="Harris H.M."/>
            <person name="McCann A."/>
            <person name="Guo C."/>
            <person name="Argimon S."/>
            <person name="Zhang W."/>
            <person name="Yang X."/>
            <person name="Jeffery I.B."/>
            <person name="Cooney J.C."/>
            <person name="Kagawa T.F."/>
            <person name="Liu W."/>
            <person name="Song Y."/>
            <person name="Salvetti E."/>
            <person name="Wrobel A."/>
            <person name="Rasinkangas P."/>
            <person name="Parkhill J."/>
            <person name="Rea M.C."/>
            <person name="O'Sullivan O."/>
            <person name="Ritari J."/>
            <person name="Douillard F.P."/>
            <person name="Paul Ross R."/>
            <person name="Yang R."/>
            <person name="Briner A.E."/>
            <person name="Felis G.E."/>
            <person name="de Vos W.M."/>
            <person name="Barrangou R."/>
            <person name="Klaenhammer T.R."/>
            <person name="Caufield P.W."/>
            <person name="Cui Y."/>
            <person name="Zhang H."/>
            <person name="O'Toole P.W."/>
        </authorList>
    </citation>
    <scope>NUCLEOTIDE SEQUENCE [LARGE SCALE GENOMIC DNA]</scope>
    <source>
        <strain evidence="2 3">DSM 19910</strain>
    </source>
</reference>
<proteinExistence type="predicted"/>
<dbReference type="Proteomes" id="UP000051621">
    <property type="component" value="Unassembled WGS sequence"/>
</dbReference>
<dbReference type="AlphaFoldDB" id="A0A0R1M2W7"/>
<dbReference type="EMBL" id="AZEF01000013">
    <property type="protein sequence ID" value="KRL02383.1"/>
    <property type="molecule type" value="Genomic_DNA"/>
</dbReference>
<accession>A0A0R1M2W7</accession>
<dbReference type="InterPro" id="IPR047740">
    <property type="entry name" value="SMEK_dom"/>
</dbReference>
<dbReference type="PATRIC" id="fig|1423731.3.peg.745"/>
<evidence type="ECO:0000313" key="3">
    <source>
        <dbReference type="Proteomes" id="UP000051621"/>
    </source>
</evidence>
<evidence type="ECO:0000259" key="1">
    <source>
        <dbReference type="Pfam" id="PF21941"/>
    </source>
</evidence>
<keyword evidence="3" id="KW-1185">Reference proteome</keyword>
<organism evidence="2 3">
    <name type="scientific">Liquorilactobacillus capillatus DSM 19910</name>
    <dbReference type="NCBI Taxonomy" id="1423731"/>
    <lineage>
        <taxon>Bacteria</taxon>
        <taxon>Bacillati</taxon>
        <taxon>Bacillota</taxon>
        <taxon>Bacilli</taxon>
        <taxon>Lactobacillales</taxon>
        <taxon>Lactobacillaceae</taxon>
        <taxon>Liquorilactobacillus</taxon>
    </lineage>
</organism>
<sequence length="351" mass="40081">MDSVMNKEDVLRLINRRLSLWAQQIEMFSAANMHDAAIVAEPIIAQLLQQVFNWNLENLNEQVLNFPGADLIDCKNQILVQVTSTPLNAKKAKNTFEKLKKQPSFSSYRVLIFSLIVVTPSWAKKVHSIKNSENKIISKFDPKNNYLDFKLLYAELVSSSQFKLDKLEDILDVINEAVSELVAERNPLILEQLISRLSNADLSVNQRSIRIPPHAFHIQEKIKFNKLETLTAFILKNTDSELFDSIYKSFLEQGKNADKTIFSLLQEGYFFDQEVIAAQTSVQKFGKLIGYLTKYLNTNGTGFRDALGHSLGQDEIGRYIVEIVVDAFNRCEVFEEPPRIPLGKENVQHVQ</sequence>
<name>A0A0R1M2W7_9LACO</name>
<protein>
    <recommendedName>
        <fullName evidence="1">SMEK domain-containing protein</fullName>
    </recommendedName>
</protein>